<dbReference type="NCBIfam" id="TIGR01525">
    <property type="entry name" value="ATPase-IB_hvy"/>
    <property type="match status" value="1"/>
</dbReference>
<evidence type="ECO:0000256" key="7">
    <source>
        <dbReference type="ARBA" id="ARBA00023136"/>
    </source>
</evidence>
<dbReference type="NCBIfam" id="TIGR01512">
    <property type="entry name" value="ATPase-IB2_Cd"/>
    <property type="match status" value="1"/>
</dbReference>
<evidence type="ECO:0000313" key="13">
    <source>
        <dbReference type="Proteomes" id="UP000295807"/>
    </source>
</evidence>
<evidence type="ECO:0000256" key="9">
    <source>
        <dbReference type="ARBA" id="ARBA00047308"/>
    </source>
</evidence>
<dbReference type="EMBL" id="SMAD01000007">
    <property type="protein sequence ID" value="TCS86489.1"/>
    <property type="molecule type" value="Genomic_DNA"/>
</dbReference>
<dbReference type="PANTHER" id="PTHR48085:SF5">
    <property type="entry name" value="CADMIUM_ZINC-TRANSPORTING ATPASE HMA4-RELATED"/>
    <property type="match status" value="1"/>
</dbReference>
<dbReference type="InterPro" id="IPR027256">
    <property type="entry name" value="P-typ_ATPase_IB"/>
</dbReference>
<feature type="transmembrane region" description="Helical" evidence="10">
    <location>
        <begin position="232"/>
        <end position="252"/>
    </location>
</feature>
<dbReference type="PRINTS" id="PR00119">
    <property type="entry name" value="CATATPASE"/>
</dbReference>
<dbReference type="InterPro" id="IPR023214">
    <property type="entry name" value="HAD_sf"/>
</dbReference>
<keyword evidence="10" id="KW-0547">Nucleotide-binding</keyword>
<feature type="transmembrane region" description="Helical" evidence="10">
    <location>
        <begin position="27"/>
        <end position="47"/>
    </location>
</feature>
<dbReference type="InterPro" id="IPR023299">
    <property type="entry name" value="ATPase_P-typ_cyto_dom_N"/>
</dbReference>
<dbReference type="SUPFAM" id="SSF81653">
    <property type="entry name" value="Calcium ATPase, transduction domain A"/>
    <property type="match status" value="1"/>
</dbReference>
<evidence type="ECO:0000256" key="3">
    <source>
        <dbReference type="ARBA" id="ARBA00022692"/>
    </source>
</evidence>
<proteinExistence type="inferred from homology"/>
<dbReference type="AlphaFoldDB" id="A0A4R3KQJ8"/>
<comment type="caution">
    <text evidence="12">The sequence shown here is derived from an EMBL/GenBank/DDBJ whole genome shotgun (WGS) entry which is preliminary data.</text>
</comment>
<evidence type="ECO:0000256" key="1">
    <source>
        <dbReference type="ARBA" id="ARBA00004370"/>
    </source>
</evidence>
<evidence type="ECO:0000256" key="2">
    <source>
        <dbReference type="ARBA" id="ARBA00006024"/>
    </source>
</evidence>
<dbReference type="EC" id="7.2.2.12" evidence="8"/>
<dbReference type="Pfam" id="PF00702">
    <property type="entry name" value="Hydrolase"/>
    <property type="match status" value="1"/>
</dbReference>
<evidence type="ECO:0000256" key="5">
    <source>
        <dbReference type="ARBA" id="ARBA00022967"/>
    </source>
</evidence>
<dbReference type="SFLD" id="SFLDG00002">
    <property type="entry name" value="C1.7:_P-type_atpase_like"/>
    <property type="match status" value="1"/>
</dbReference>
<keyword evidence="3 10" id="KW-0812">Transmembrane</keyword>
<feature type="transmembrane region" description="Helical" evidence="10">
    <location>
        <begin position="264"/>
        <end position="285"/>
    </location>
</feature>
<dbReference type="RefSeq" id="WP_132129506.1">
    <property type="nucleotide sequence ID" value="NZ_CP042432.1"/>
</dbReference>
<dbReference type="GO" id="GO:0016463">
    <property type="term" value="F:P-type zinc transporter activity"/>
    <property type="evidence" value="ECO:0007669"/>
    <property type="project" value="UniProtKB-EC"/>
</dbReference>
<dbReference type="InterPro" id="IPR008250">
    <property type="entry name" value="ATPase_P-typ_transduc_dom_A_sf"/>
</dbReference>
<name>A0A4R3KQJ8_9SPHI</name>
<protein>
    <recommendedName>
        <fullName evidence="8">P-type Zn(2+) transporter</fullName>
        <ecNumber evidence="8">7.2.2.12</ecNumber>
    </recommendedName>
</protein>
<organism evidence="12 13">
    <name type="scientific">Anseongella ginsenosidimutans</name>
    <dbReference type="NCBI Taxonomy" id="496056"/>
    <lineage>
        <taxon>Bacteria</taxon>
        <taxon>Pseudomonadati</taxon>
        <taxon>Bacteroidota</taxon>
        <taxon>Sphingobacteriia</taxon>
        <taxon>Sphingobacteriales</taxon>
        <taxon>Sphingobacteriaceae</taxon>
        <taxon>Anseongella</taxon>
    </lineage>
</organism>
<comment type="similarity">
    <text evidence="2 10">Belongs to the cation transport ATPase (P-type) (TC 3.A.3) family. Type IB subfamily.</text>
</comment>
<keyword evidence="7 10" id="KW-0472">Membrane</keyword>
<keyword evidence="10" id="KW-0067">ATP-binding</keyword>
<dbReference type="Proteomes" id="UP000295807">
    <property type="component" value="Unassembled WGS sequence"/>
</dbReference>
<comment type="catalytic activity">
    <reaction evidence="9">
        <text>Zn(2+)(in) + ATP + H2O = Zn(2+)(out) + ADP + phosphate + H(+)</text>
        <dbReference type="Rhea" id="RHEA:20621"/>
        <dbReference type="ChEBI" id="CHEBI:15377"/>
        <dbReference type="ChEBI" id="CHEBI:15378"/>
        <dbReference type="ChEBI" id="CHEBI:29105"/>
        <dbReference type="ChEBI" id="CHEBI:30616"/>
        <dbReference type="ChEBI" id="CHEBI:43474"/>
        <dbReference type="ChEBI" id="CHEBI:456216"/>
        <dbReference type="EC" id="7.2.2.12"/>
    </reaction>
</comment>
<dbReference type="GO" id="GO:0046872">
    <property type="term" value="F:metal ion binding"/>
    <property type="evidence" value="ECO:0007669"/>
    <property type="project" value="UniProtKB-KW"/>
</dbReference>
<keyword evidence="13" id="KW-1185">Reference proteome</keyword>
<keyword evidence="4 10" id="KW-0479">Metal-binding</keyword>
<accession>A0A4R3KQJ8</accession>
<dbReference type="Gene3D" id="3.40.1110.10">
    <property type="entry name" value="Calcium-transporting ATPase, cytoplasmic domain N"/>
    <property type="match status" value="1"/>
</dbReference>
<dbReference type="GO" id="GO:0015086">
    <property type="term" value="F:cadmium ion transmembrane transporter activity"/>
    <property type="evidence" value="ECO:0007669"/>
    <property type="project" value="TreeGrafter"/>
</dbReference>
<feature type="transmembrane region" description="Helical" evidence="10">
    <location>
        <begin position="603"/>
        <end position="622"/>
    </location>
</feature>
<dbReference type="NCBIfam" id="TIGR01494">
    <property type="entry name" value="ATPase_P-type"/>
    <property type="match status" value="2"/>
</dbReference>
<dbReference type="GO" id="GO:0005524">
    <property type="term" value="F:ATP binding"/>
    <property type="evidence" value="ECO:0007669"/>
    <property type="project" value="UniProtKB-UniRule"/>
</dbReference>
<dbReference type="InterPro" id="IPR059000">
    <property type="entry name" value="ATPase_P-type_domA"/>
</dbReference>
<dbReference type="InterPro" id="IPR044492">
    <property type="entry name" value="P_typ_ATPase_HD_dom"/>
</dbReference>
<evidence type="ECO:0000313" key="12">
    <source>
        <dbReference type="EMBL" id="TCS86489.1"/>
    </source>
</evidence>
<dbReference type="InterPro" id="IPR051014">
    <property type="entry name" value="Cation_Transport_ATPase_IB"/>
</dbReference>
<sequence length="631" mass="67593">MLRPIISFLLLAAGMIADHLWQPAFFTGFLRLAWYLLAYLPVGLPVIRKAVKTLLKGDLFTEFFLMSIATLGAFAIGEYPEGVAVMLFYTVGELFQDAAVGKAKRSISALLDVRSASATVFREGAYSTVNPEEVAIGETLQVKVGERVPLDGSLLSPVSSFNTVALTGESKPRTIREGGQVLAGMINMNQVIEMQANRKFEDSSISRILEMVKNAIARKAKTEQFIRRFARVYTPIVTCMAIALVFLPWFFVPDYEFEDWLYRGLIFLVISCPCALVVSIPLGYFGGIGAASRRGILFKGSAYLDRITNVNTVILDKTGTLTEGVFGVREMVVKTGEPAAAAAGADQQAPGFLQLVTALESHSNHPVALAVTRYGKENGADFSTIRVESVEEIPGQGLKGLANGSEILAGNTALLRNHGIAADPALEDIKGSVVVVAINRQYAGYLLVDDKIKEDAPAAIRALRSAGIKETIMLSGDRASVAADVAARLGIDRYYGDLLPDEKVRQIEALKKDPSRVIAFAGDGINDAPALALSDVGIAMGGLGSDAAIETADVVIQTDQPSRIATAIRIGKATKRIVWQNISLAFGVKALVLLLGAAGLASMWGAVFADVGVALLAIANAVRIQHKDFDR</sequence>
<evidence type="ECO:0000256" key="8">
    <source>
        <dbReference type="ARBA" id="ARBA00039097"/>
    </source>
</evidence>
<dbReference type="Gene3D" id="3.40.50.1000">
    <property type="entry name" value="HAD superfamily/HAD-like"/>
    <property type="match status" value="1"/>
</dbReference>
<keyword evidence="10" id="KW-1003">Cell membrane</keyword>
<dbReference type="OrthoDB" id="9770315at2"/>
<dbReference type="GO" id="GO:0005886">
    <property type="term" value="C:plasma membrane"/>
    <property type="evidence" value="ECO:0007669"/>
    <property type="project" value="UniProtKB-SubCell"/>
</dbReference>
<dbReference type="InterPro" id="IPR023298">
    <property type="entry name" value="ATPase_P-typ_TM_dom_sf"/>
</dbReference>
<dbReference type="SFLD" id="SFLDF00027">
    <property type="entry name" value="p-type_atpase"/>
    <property type="match status" value="1"/>
</dbReference>
<keyword evidence="6 10" id="KW-1133">Transmembrane helix</keyword>
<dbReference type="SUPFAM" id="SSF81665">
    <property type="entry name" value="Calcium ATPase, transmembrane domain M"/>
    <property type="match status" value="1"/>
</dbReference>
<dbReference type="InterPro" id="IPR001757">
    <property type="entry name" value="P_typ_ATPase"/>
</dbReference>
<dbReference type="Gene3D" id="2.70.150.10">
    <property type="entry name" value="Calcium-transporting ATPase, cytoplasmic transduction domain A"/>
    <property type="match status" value="1"/>
</dbReference>
<evidence type="ECO:0000256" key="10">
    <source>
        <dbReference type="RuleBase" id="RU362081"/>
    </source>
</evidence>
<comment type="subcellular location">
    <subcellularLocation>
        <location evidence="10">Cell membrane</location>
    </subcellularLocation>
    <subcellularLocation>
        <location evidence="1">Membrane</location>
    </subcellularLocation>
</comment>
<feature type="domain" description="P-type ATPase A" evidence="11">
    <location>
        <begin position="115"/>
        <end position="212"/>
    </location>
</feature>
<dbReference type="InterPro" id="IPR018303">
    <property type="entry name" value="ATPase_P-typ_P_site"/>
</dbReference>
<gene>
    <name evidence="12" type="ORF">EDD80_10722</name>
</gene>
<dbReference type="InterPro" id="IPR036412">
    <property type="entry name" value="HAD-like_sf"/>
</dbReference>
<evidence type="ECO:0000259" key="11">
    <source>
        <dbReference type="Pfam" id="PF00122"/>
    </source>
</evidence>
<evidence type="ECO:0000256" key="6">
    <source>
        <dbReference type="ARBA" id="ARBA00022989"/>
    </source>
</evidence>
<dbReference type="SFLD" id="SFLDS00003">
    <property type="entry name" value="Haloacid_Dehalogenase"/>
    <property type="match status" value="1"/>
</dbReference>
<keyword evidence="5" id="KW-1278">Translocase</keyword>
<feature type="transmembrane region" description="Helical" evidence="10">
    <location>
        <begin position="577"/>
        <end position="597"/>
    </location>
</feature>
<dbReference type="GO" id="GO:0016887">
    <property type="term" value="F:ATP hydrolysis activity"/>
    <property type="evidence" value="ECO:0007669"/>
    <property type="project" value="InterPro"/>
</dbReference>
<dbReference type="PRINTS" id="PR00120">
    <property type="entry name" value="HATPASE"/>
</dbReference>
<dbReference type="Pfam" id="PF00122">
    <property type="entry name" value="E1-E2_ATPase"/>
    <property type="match status" value="1"/>
</dbReference>
<dbReference type="SUPFAM" id="SSF56784">
    <property type="entry name" value="HAD-like"/>
    <property type="match status" value="1"/>
</dbReference>
<dbReference type="PANTHER" id="PTHR48085">
    <property type="entry name" value="CADMIUM/ZINC-TRANSPORTING ATPASE HMA2-RELATED"/>
    <property type="match status" value="1"/>
</dbReference>
<dbReference type="PROSITE" id="PS00154">
    <property type="entry name" value="ATPASE_E1_E2"/>
    <property type="match status" value="1"/>
</dbReference>
<reference evidence="12 13" key="1">
    <citation type="submission" date="2019-03" db="EMBL/GenBank/DDBJ databases">
        <title>Genomic Encyclopedia of Type Strains, Phase IV (KMG-IV): sequencing the most valuable type-strain genomes for metagenomic binning, comparative biology and taxonomic classification.</title>
        <authorList>
            <person name="Goeker M."/>
        </authorList>
    </citation>
    <scope>NUCLEOTIDE SEQUENCE [LARGE SCALE GENOMIC DNA]</scope>
    <source>
        <strain evidence="12 13">DSM 21100</strain>
    </source>
</reference>
<evidence type="ECO:0000256" key="4">
    <source>
        <dbReference type="ARBA" id="ARBA00022723"/>
    </source>
</evidence>